<keyword evidence="1" id="KW-0378">Hydrolase</keyword>
<dbReference type="EMBL" id="FWFS01000004">
    <property type="protein sequence ID" value="SLN37899.1"/>
    <property type="molecule type" value="Genomic_DNA"/>
</dbReference>
<dbReference type="SUPFAM" id="SSF52266">
    <property type="entry name" value="SGNH hydrolase"/>
    <property type="match status" value="1"/>
</dbReference>
<evidence type="ECO:0000259" key="2">
    <source>
        <dbReference type="Pfam" id="PF03629"/>
    </source>
</evidence>
<dbReference type="InterPro" id="IPR005181">
    <property type="entry name" value="SASA"/>
</dbReference>
<evidence type="ECO:0000313" key="3">
    <source>
        <dbReference type="EMBL" id="SLN37899.1"/>
    </source>
</evidence>
<protein>
    <recommendedName>
        <fullName evidence="2">Sialate O-acetylesterase domain-containing protein</fullName>
    </recommendedName>
</protein>
<organism evidence="3 4">
    <name type="scientific">Aquimixticola soesokkakensis</name>
    <dbReference type="NCBI Taxonomy" id="1519096"/>
    <lineage>
        <taxon>Bacteria</taxon>
        <taxon>Pseudomonadati</taxon>
        <taxon>Pseudomonadota</taxon>
        <taxon>Alphaproteobacteria</taxon>
        <taxon>Rhodobacterales</taxon>
        <taxon>Paracoccaceae</taxon>
        <taxon>Aquimixticola</taxon>
    </lineage>
</organism>
<dbReference type="Proteomes" id="UP000193862">
    <property type="component" value="Unassembled WGS sequence"/>
</dbReference>
<reference evidence="3 4" key="1">
    <citation type="submission" date="2017-03" db="EMBL/GenBank/DDBJ databases">
        <authorList>
            <person name="Afonso C.L."/>
            <person name="Miller P.J."/>
            <person name="Scott M.A."/>
            <person name="Spackman E."/>
            <person name="Goraichik I."/>
            <person name="Dimitrov K.M."/>
            <person name="Suarez D.L."/>
            <person name="Swayne D.E."/>
        </authorList>
    </citation>
    <scope>NUCLEOTIDE SEQUENCE [LARGE SCALE GENOMIC DNA]</scope>
    <source>
        <strain evidence="3 4">CECT 8620</strain>
    </source>
</reference>
<keyword evidence="4" id="KW-1185">Reference proteome</keyword>
<evidence type="ECO:0000256" key="1">
    <source>
        <dbReference type="ARBA" id="ARBA00022801"/>
    </source>
</evidence>
<dbReference type="Pfam" id="PF03629">
    <property type="entry name" value="SASA"/>
    <property type="match status" value="1"/>
</dbReference>
<sequence>MANGVATNNVDTVPLSDAVLVNKDGSTAQQMVADLFIQAAGSGAISERLASVDAQASSLATRATDLEETASAHDTRLAAQEAREFVESPIYANTAAGLAATAVSDIFKVRTDDPATVAYYEYLHDTGDVAVLTTTVPATAVMVDKVSQAQFDATIEQDDAAEVDQAVVDDDGFASAYIAADGAYYGAPSGLRFALGAIDAGTIGIEQDDRHSLVLMIDDDGFASVDALDGPKLLPSASATTFSAAEIAAIDSAAYAASMQVRGRQSNVARPVWGISHHITTGQSLSNGQEAWPALTTSTALTTSLGIYMLGDSIRPDGKFTDGWAALGTDVLNPARCVTQSADFSAILTDVEVAALAAGDNVPGEMPDLAALITLQIEWLRQQMRASEVTKKIVLTSCGVGGKSISELSDGSSPDYYARVEDAVAAVKAQAIAAGVSYGVNSILHMQGESDQDGTDGTDFKSGTLAYFDALEATILAASGQSARPAIYTYQTKQTYASARVAQRQLEMAQERANVFLAAPSYPVTDKGTHLDSNGSRWLACQIGKVMSLVTLHGHDWHPLSPRAARVRGPEILVDFHTPEPPLQWRSFYNGSAATLLSNRGFKVYVNDSAVTISSVEIVGNCTVKITLGTPPLSGAQVRVAYADGSDGDATGGNLADSDPWVAPFSYEYLPDSGMYAVAEIAALVDKPYPLNNFCAAFCALIAEEA</sequence>
<proteinExistence type="predicted"/>
<feature type="domain" description="Sialate O-acetylesterase" evidence="2">
    <location>
        <begin position="383"/>
        <end position="544"/>
    </location>
</feature>
<name>A0A1Y5SEQ0_9RHOB</name>
<dbReference type="GO" id="GO:0016788">
    <property type="term" value="F:hydrolase activity, acting on ester bonds"/>
    <property type="evidence" value="ECO:0007669"/>
    <property type="project" value="UniProtKB-ARBA"/>
</dbReference>
<dbReference type="InterPro" id="IPR036514">
    <property type="entry name" value="SGNH_hydro_sf"/>
</dbReference>
<gene>
    <name evidence="3" type="ORF">AQS8620_01412</name>
</gene>
<dbReference type="RefSeq" id="WP_085836116.1">
    <property type="nucleotide sequence ID" value="NZ_FWFS01000004.1"/>
</dbReference>
<accession>A0A1Y5SEQ0</accession>
<dbReference type="OrthoDB" id="7877497at2"/>
<evidence type="ECO:0000313" key="4">
    <source>
        <dbReference type="Proteomes" id="UP000193862"/>
    </source>
</evidence>
<dbReference type="Gene3D" id="3.40.50.1110">
    <property type="entry name" value="SGNH hydrolase"/>
    <property type="match status" value="1"/>
</dbReference>
<dbReference type="AlphaFoldDB" id="A0A1Y5SEQ0"/>